<dbReference type="GO" id="GO:0000287">
    <property type="term" value="F:magnesium ion binding"/>
    <property type="evidence" value="ECO:0007669"/>
    <property type="project" value="UniProtKB-UniRule"/>
</dbReference>
<dbReference type="Pfam" id="PF00408">
    <property type="entry name" value="PGM_PMM_IV"/>
    <property type="match status" value="1"/>
</dbReference>
<dbReference type="SUPFAM" id="SSF53738">
    <property type="entry name" value="Phosphoglucomutase, first 3 domains"/>
    <property type="match status" value="3"/>
</dbReference>
<evidence type="ECO:0000256" key="4">
    <source>
        <dbReference type="ARBA" id="ARBA00022842"/>
    </source>
</evidence>
<keyword evidence="4 6" id="KW-0460">Magnesium</keyword>
<organism evidence="13 14">
    <name type="scientific">Thermodesulfobacterium commune</name>
    <dbReference type="NCBI Taxonomy" id="1741"/>
    <lineage>
        <taxon>Bacteria</taxon>
        <taxon>Pseudomonadati</taxon>
        <taxon>Thermodesulfobacteriota</taxon>
        <taxon>Thermodesulfobacteria</taxon>
        <taxon>Thermodesulfobacteriales</taxon>
        <taxon>Thermodesulfobacteriaceae</taxon>
        <taxon>Thermodesulfobacterium</taxon>
    </lineage>
</organism>
<dbReference type="NCBIfam" id="NF008139">
    <property type="entry name" value="PRK10887.1"/>
    <property type="match status" value="1"/>
</dbReference>
<evidence type="ECO:0000256" key="5">
    <source>
        <dbReference type="ARBA" id="ARBA00023235"/>
    </source>
</evidence>
<comment type="PTM">
    <text evidence="6">Activated by phosphorylation.</text>
</comment>
<dbReference type="GO" id="GO:0009252">
    <property type="term" value="P:peptidoglycan biosynthetic process"/>
    <property type="evidence" value="ECO:0007669"/>
    <property type="project" value="TreeGrafter"/>
</dbReference>
<dbReference type="RefSeq" id="WP_273010858.1">
    <property type="nucleotide sequence ID" value="NZ_DAINLL010000003.1"/>
</dbReference>
<comment type="caution">
    <text evidence="13">The sequence shown here is derived from an EMBL/GenBank/DDBJ whole genome shotgun (WGS) entry which is preliminary data.</text>
</comment>
<dbReference type="GO" id="GO:0004615">
    <property type="term" value="F:phosphomannomutase activity"/>
    <property type="evidence" value="ECO:0007669"/>
    <property type="project" value="TreeGrafter"/>
</dbReference>
<dbReference type="InterPro" id="IPR006352">
    <property type="entry name" value="GlmM_bact"/>
</dbReference>
<name>A0A101FJ17_9BACT</name>
<feature type="binding site" description="via phosphate group" evidence="6">
    <location>
        <position position="104"/>
    </location>
    <ligand>
        <name>Mg(2+)</name>
        <dbReference type="ChEBI" id="CHEBI:18420"/>
    </ligand>
</feature>
<dbReference type="Pfam" id="PF02879">
    <property type="entry name" value="PGM_PMM_II"/>
    <property type="match status" value="1"/>
</dbReference>
<proteinExistence type="inferred from homology"/>
<evidence type="ECO:0000259" key="9">
    <source>
        <dbReference type="Pfam" id="PF00408"/>
    </source>
</evidence>
<comment type="catalytic activity">
    <reaction evidence="6 8">
        <text>alpha-D-glucosamine 1-phosphate = D-glucosamine 6-phosphate</text>
        <dbReference type="Rhea" id="RHEA:23424"/>
        <dbReference type="ChEBI" id="CHEBI:58516"/>
        <dbReference type="ChEBI" id="CHEBI:58725"/>
        <dbReference type="EC" id="5.4.2.10"/>
    </reaction>
</comment>
<dbReference type="PROSITE" id="PS00710">
    <property type="entry name" value="PGM_PMM"/>
    <property type="match status" value="1"/>
</dbReference>
<accession>A0A101FJ17</accession>
<dbReference type="EC" id="5.4.2.10" evidence="6 8"/>
<evidence type="ECO:0000256" key="1">
    <source>
        <dbReference type="ARBA" id="ARBA00010231"/>
    </source>
</evidence>
<dbReference type="GO" id="GO:0008966">
    <property type="term" value="F:phosphoglucosamine mutase activity"/>
    <property type="evidence" value="ECO:0007669"/>
    <property type="project" value="UniProtKB-UniRule"/>
</dbReference>
<evidence type="ECO:0000256" key="2">
    <source>
        <dbReference type="ARBA" id="ARBA00022553"/>
    </source>
</evidence>
<dbReference type="InterPro" id="IPR036900">
    <property type="entry name" value="A-D-PHexomutase_C_sf"/>
</dbReference>
<dbReference type="PANTHER" id="PTHR42946:SF1">
    <property type="entry name" value="PHOSPHOGLUCOMUTASE (ALPHA-D-GLUCOSE-1,6-BISPHOSPHATE-DEPENDENT)"/>
    <property type="match status" value="1"/>
</dbReference>
<dbReference type="Gene3D" id="3.40.120.10">
    <property type="entry name" value="Alpha-D-Glucose-1,6-Bisphosphate, subunit A, domain 3"/>
    <property type="match status" value="3"/>
</dbReference>
<dbReference type="SUPFAM" id="SSF55957">
    <property type="entry name" value="Phosphoglucomutase, C-terminal domain"/>
    <property type="match status" value="1"/>
</dbReference>
<dbReference type="NCBIfam" id="TIGR01455">
    <property type="entry name" value="glmM"/>
    <property type="match status" value="1"/>
</dbReference>
<dbReference type="InterPro" id="IPR005844">
    <property type="entry name" value="A-D-PHexomutase_a/b/a-I"/>
</dbReference>
<dbReference type="InterPro" id="IPR005845">
    <property type="entry name" value="A-D-PHexomutase_a/b/a-II"/>
</dbReference>
<dbReference type="HAMAP" id="MF_01554_B">
    <property type="entry name" value="GlmM_B"/>
    <property type="match status" value="1"/>
</dbReference>
<feature type="binding site" evidence="6">
    <location>
        <position position="250"/>
    </location>
    <ligand>
        <name>Mg(2+)</name>
        <dbReference type="ChEBI" id="CHEBI:18420"/>
    </ligand>
</feature>
<comment type="cofactor">
    <cofactor evidence="6">
        <name>Mg(2+)</name>
        <dbReference type="ChEBI" id="CHEBI:18420"/>
    </cofactor>
    <text evidence="6">Binds 1 Mg(2+) ion per subunit.</text>
</comment>
<keyword evidence="2 6" id="KW-0597">Phosphoprotein</keyword>
<evidence type="ECO:0000256" key="6">
    <source>
        <dbReference type="HAMAP-Rule" id="MF_01554"/>
    </source>
</evidence>
<dbReference type="InterPro" id="IPR050060">
    <property type="entry name" value="Phosphoglucosamine_mutase"/>
</dbReference>
<dbReference type="Gene3D" id="3.30.310.50">
    <property type="entry name" value="Alpha-D-phosphohexomutase, C-terminal domain"/>
    <property type="match status" value="1"/>
</dbReference>
<comment type="function">
    <text evidence="6 8">Catalyzes the conversion of glucosamine-6-phosphate to glucosamine-1-phosphate.</text>
</comment>
<evidence type="ECO:0000259" key="10">
    <source>
        <dbReference type="Pfam" id="PF02878"/>
    </source>
</evidence>
<keyword evidence="5 6" id="KW-0413">Isomerase</keyword>
<gene>
    <name evidence="6" type="primary">glmM</name>
    <name evidence="13" type="ORF">DCE01_04035</name>
</gene>
<dbReference type="CDD" id="cd05802">
    <property type="entry name" value="GlmM"/>
    <property type="match status" value="1"/>
</dbReference>
<reference evidence="13 14" key="1">
    <citation type="journal article" date="2018" name="Nat. Biotechnol.">
        <title>A standardized bacterial taxonomy based on genome phylogeny substantially revises the tree of life.</title>
        <authorList>
            <person name="Parks D.H."/>
            <person name="Chuvochina M."/>
            <person name="Waite D.W."/>
            <person name="Rinke C."/>
            <person name="Skarshewski A."/>
            <person name="Chaumeil P.A."/>
            <person name="Hugenholtz P."/>
        </authorList>
    </citation>
    <scope>NUCLEOTIDE SEQUENCE [LARGE SCALE GENOMIC DNA]</scope>
    <source>
        <strain evidence="13">UBA12529</strain>
    </source>
</reference>
<comment type="similarity">
    <text evidence="1 6 7">Belongs to the phosphohexose mutase family.</text>
</comment>
<dbReference type="GO" id="GO:0006048">
    <property type="term" value="P:UDP-N-acetylglucosamine biosynthetic process"/>
    <property type="evidence" value="ECO:0007669"/>
    <property type="project" value="TreeGrafter"/>
</dbReference>
<dbReference type="AlphaFoldDB" id="A0A101FJ17"/>
<evidence type="ECO:0000256" key="8">
    <source>
        <dbReference type="RuleBase" id="RU004327"/>
    </source>
</evidence>
<dbReference type="Proteomes" id="UP000257240">
    <property type="component" value="Unassembled WGS sequence"/>
</dbReference>
<dbReference type="GO" id="GO:0005829">
    <property type="term" value="C:cytosol"/>
    <property type="evidence" value="ECO:0007669"/>
    <property type="project" value="TreeGrafter"/>
</dbReference>
<evidence type="ECO:0000259" key="12">
    <source>
        <dbReference type="Pfam" id="PF02880"/>
    </source>
</evidence>
<dbReference type="InterPro" id="IPR005841">
    <property type="entry name" value="Alpha-D-phosphohexomutase_SF"/>
</dbReference>
<protein>
    <recommendedName>
        <fullName evidence="6 8">Phosphoglucosamine mutase</fullName>
        <ecNumber evidence="6 8">5.4.2.10</ecNumber>
    </recommendedName>
</protein>
<feature type="binding site" evidence="6">
    <location>
        <position position="246"/>
    </location>
    <ligand>
        <name>Mg(2+)</name>
        <dbReference type="ChEBI" id="CHEBI:18420"/>
    </ligand>
</feature>
<feature type="active site" description="Phosphoserine intermediate" evidence="6">
    <location>
        <position position="104"/>
    </location>
</feature>
<dbReference type="FunFam" id="3.40.120.10:FF:000003">
    <property type="entry name" value="Phosphoglucosamine mutase"/>
    <property type="match status" value="1"/>
</dbReference>
<evidence type="ECO:0000256" key="3">
    <source>
        <dbReference type="ARBA" id="ARBA00022723"/>
    </source>
</evidence>
<dbReference type="FunFam" id="3.40.120.10:FF:000001">
    <property type="entry name" value="Phosphoglucosamine mutase"/>
    <property type="match status" value="1"/>
</dbReference>
<evidence type="ECO:0000313" key="14">
    <source>
        <dbReference type="Proteomes" id="UP000257240"/>
    </source>
</evidence>
<dbReference type="Pfam" id="PF02878">
    <property type="entry name" value="PGM_PMM_I"/>
    <property type="match status" value="1"/>
</dbReference>
<feature type="modified residue" description="Phosphoserine" evidence="6">
    <location>
        <position position="104"/>
    </location>
</feature>
<evidence type="ECO:0000256" key="7">
    <source>
        <dbReference type="RuleBase" id="RU004326"/>
    </source>
</evidence>
<dbReference type="InterPro" id="IPR016055">
    <property type="entry name" value="A-D-PHexomutase_a/b/a-I/II/III"/>
</dbReference>
<evidence type="ECO:0000259" key="11">
    <source>
        <dbReference type="Pfam" id="PF02879"/>
    </source>
</evidence>
<dbReference type="InterPro" id="IPR005843">
    <property type="entry name" value="A-D-PHexomutase_C"/>
</dbReference>
<feature type="domain" description="Alpha-D-phosphohexomutase alpha/beta/alpha" evidence="12">
    <location>
        <begin position="263"/>
        <end position="375"/>
    </location>
</feature>
<feature type="domain" description="Alpha-D-phosphohexomutase alpha/beta/alpha" evidence="10">
    <location>
        <begin position="5"/>
        <end position="141"/>
    </location>
</feature>
<dbReference type="Pfam" id="PF02880">
    <property type="entry name" value="PGM_PMM_III"/>
    <property type="match status" value="1"/>
</dbReference>
<evidence type="ECO:0000313" key="13">
    <source>
        <dbReference type="EMBL" id="HAA83936.1"/>
    </source>
</evidence>
<keyword evidence="3 6" id="KW-0479">Metal-binding</keyword>
<dbReference type="EMBL" id="DLVE01000054">
    <property type="protein sequence ID" value="HAA83936.1"/>
    <property type="molecule type" value="Genomic_DNA"/>
</dbReference>
<feature type="domain" description="Alpha-D-phosphohexomutase C-terminal" evidence="9">
    <location>
        <begin position="381"/>
        <end position="443"/>
    </location>
</feature>
<dbReference type="PANTHER" id="PTHR42946">
    <property type="entry name" value="PHOSPHOHEXOSE MUTASE"/>
    <property type="match status" value="1"/>
</dbReference>
<dbReference type="InterPro" id="IPR005846">
    <property type="entry name" value="A-D-PHexomutase_a/b/a-III"/>
</dbReference>
<dbReference type="InterPro" id="IPR016066">
    <property type="entry name" value="A-D-PHexomutase_CS"/>
</dbReference>
<feature type="domain" description="Alpha-D-phosphohexomutase alpha/beta/alpha" evidence="11">
    <location>
        <begin position="162"/>
        <end position="259"/>
    </location>
</feature>
<dbReference type="PRINTS" id="PR00509">
    <property type="entry name" value="PGMPMM"/>
</dbReference>
<dbReference type="GO" id="GO:0005975">
    <property type="term" value="P:carbohydrate metabolic process"/>
    <property type="evidence" value="ECO:0007669"/>
    <property type="project" value="InterPro"/>
</dbReference>
<sequence length="454" mass="49930">MEDKKLFGTDGIRGEANVFPMLPEIALQVGRAIGFLFKNQNHHITKVVIGKDTRLSGYIFESSLVAGLCSMGGYSLLVGPIPTPGIAFLTKDLRADVGIMISASHNPYYDNGIKIFGKDGFKLSDETEAKIEELIFDESFKEVRVYRDALGKVFRIKDAIGRYVVHLKSVVPININFEGLKVVIDCANGACYQVGPQVLEELGAEVIPIGCSPNGTNINENCGALYPENLRKKVLETQAHLGIALDGDGDRIVVVDEKGNLLDGDDLLAIFAKDLKEKGQLTNQTVVGTIMSNLGLELFFKDQGITFLRTPVGDRYVVMKMKEINSLLGGETSGHIIFLDKATTGDGLLTGLRLISLIKEKQKPLSELAKLFEKFPQVIKNLKVNKKVPLDEIEGIEEKISQAEKRLGKKGRVIIRPSGTEPKYRIMVEGENPELVEEISEDLKAFLQKKLGQG</sequence>
<feature type="binding site" evidence="6">
    <location>
        <position position="248"/>
    </location>
    <ligand>
        <name>Mg(2+)</name>
        <dbReference type="ChEBI" id="CHEBI:18420"/>
    </ligand>
</feature>